<gene>
    <name evidence="6" type="ORF">FSB_LOCUS58793</name>
</gene>
<name>A0A2N9J3K8_FAGSY</name>
<keyword evidence="2" id="KW-0805">Transcription regulation</keyword>
<dbReference type="GO" id="GO:0003677">
    <property type="term" value="F:DNA binding"/>
    <property type="evidence" value="ECO:0007669"/>
    <property type="project" value="UniProtKB-KW"/>
</dbReference>
<evidence type="ECO:0000256" key="2">
    <source>
        <dbReference type="ARBA" id="ARBA00023015"/>
    </source>
</evidence>
<keyword evidence="3" id="KW-0238">DNA-binding</keyword>
<dbReference type="InterPro" id="IPR003340">
    <property type="entry name" value="B3_DNA-bd"/>
</dbReference>
<dbReference type="Gene3D" id="2.40.330.10">
    <property type="entry name" value="DNA-binding pseudobarrel domain"/>
    <property type="match status" value="1"/>
</dbReference>
<evidence type="ECO:0000313" key="6">
    <source>
        <dbReference type="EMBL" id="SPD30911.1"/>
    </source>
</evidence>
<dbReference type="SUPFAM" id="SSF101936">
    <property type="entry name" value="DNA-binding pseudobarrel domain"/>
    <property type="match status" value="1"/>
</dbReference>
<dbReference type="InterPro" id="IPR051442">
    <property type="entry name" value="B3_domain"/>
</dbReference>
<evidence type="ECO:0000256" key="4">
    <source>
        <dbReference type="ARBA" id="ARBA00023163"/>
    </source>
</evidence>
<evidence type="ECO:0000256" key="3">
    <source>
        <dbReference type="ARBA" id="ARBA00023125"/>
    </source>
</evidence>
<keyword evidence="4" id="KW-0804">Transcription</keyword>
<protein>
    <recommendedName>
        <fullName evidence="7">TF-B3 domain-containing protein</fullName>
    </recommendedName>
</protein>
<dbReference type="CDD" id="cd10017">
    <property type="entry name" value="B3_DNA"/>
    <property type="match status" value="1"/>
</dbReference>
<evidence type="ECO:0000256" key="5">
    <source>
        <dbReference type="ARBA" id="ARBA00023242"/>
    </source>
</evidence>
<comment type="subcellular location">
    <subcellularLocation>
        <location evidence="1">Nucleus</location>
    </subcellularLocation>
</comment>
<dbReference type="EMBL" id="OIVN01006337">
    <property type="protein sequence ID" value="SPD30911.1"/>
    <property type="molecule type" value="Genomic_DNA"/>
</dbReference>
<accession>A0A2N9J3K8</accession>
<dbReference type="PANTHER" id="PTHR34269:SF11">
    <property type="entry name" value="B3 DOMAIN PROTEIN"/>
    <property type="match status" value="1"/>
</dbReference>
<keyword evidence="5" id="KW-0539">Nucleus</keyword>
<organism evidence="6">
    <name type="scientific">Fagus sylvatica</name>
    <name type="common">Beechnut</name>
    <dbReference type="NCBI Taxonomy" id="28930"/>
    <lineage>
        <taxon>Eukaryota</taxon>
        <taxon>Viridiplantae</taxon>
        <taxon>Streptophyta</taxon>
        <taxon>Embryophyta</taxon>
        <taxon>Tracheophyta</taxon>
        <taxon>Spermatophyta</taxon>
        <taxon>Magnoliopsida</taxon>
        <taxon>eudicotyledons</taxon>
        <taxon>Gunneridae</taxon>
        <taxon>Pentapetalae</taxon>
        <taxon>rosids</taxon>
        <taxon>fabids</taxon>
        <taxon>Fagales</taxon>
        <taxon>Fagaceae</taxon>
        <taxon>Fagus</taxon>
    </lineage>
</organism>
<evidence type="ECO:0008006" key="7">
    <source>
        <dbReference type="Google" id="ProtNLM"/>
    </source>
</evidence>
<sequence>MEQQGLFSPYHFILADNPLPETMKVAEYYHNSEKEKECEEERSHVSTELTLSSEFQTQTNKLQTNKTSSFSTSTPTDELVNVIFSSQQEVSTALKLCDESWISKKRQEERHWGVSKTLRLCDQDPWKIKKKVTESDLGHLSRLLVRASLVKKHVLPFLGGDCGREVESKGIQFRVWDNDTKSKHHLVFKQWRTSKSYVFIGMWHQDFVIRRGLKQGDEIGLYWDSNNSMFHFSVLQRARVKQRTISDSFSVSLGYSKKNYVCFN</sequence>
<dbReference type="GO" id="GO:0005634">
    <property type="term" value="C:nucleus"/>
    <property type="evidence" value="ECO:0007669"/>
    <property type="project" value="UniProtKB-SubCell"/>
</dbReference>
<reference evidence="6" key="1">
    <citation type="submission" date="2018-02" db="EMBL/GenBank/DDBJ databases">
        <authorList>
            <person name="Cohen D.B."/>
            <person name="Kent A.D."/>
        </authorList>
    </citation>
    <scope>NUCLEOTIDE SEQUENCE</scope>
</reference>
<dbReference type="PANTHER" id="PTHR34269">
    <property type="entry name" value="TRANSCRIPTION FACTOR B3-DOMAIN FAMILY-RELATED"/>
    <property type="match status" value="1"/>
</dbReference>
<evidence type="ECO:0000256" key="1">
    <source>
        <dbReference type="ARBA" id="ARBA00004123"/>
    </source>
</evidence>
<dbReference type="InterPro" id="IPR015300">
    <property type="entry name" value="DNA-bd_pseudobarrel_sf"/>
</dbReference>
<proteinExistence type="predicted"/>
<dbReference type="AlphaFoldDB" id="A0A2N9J3K8"/>